<dbReference type="InterPro" id="IPR029058">
    <property type="entry name" value="AB_hydrolase_fold"/>
</dbReference>
<dbReference type="SUPFAM" id="SSF53474">
    <property type="entry name" value="alpha/beta-Hydrolases"/>
    <property type="match status" value="1"/>
</dbReference>
<dbReference type="PANTHER" id="PTHR43248">
    <property type="entry name" value="2-SUCCINYL-6-HYDROXY-2,4-CYCLOHEXADIENE-1-CARBOXYLATE SYNTHASE"/>
    <property type="match status" value="1"/>
</dbReference>
<dbReference type="InterPro" id="IPR013595">
    <property type="entry name" value="Pept_S33_TAP-like_C"/>
</dbReference>
<gene>
    <name evidence="6" type="ORF">HDA39_002580</name>
</gene>
<proteinExistence type="inferred from homology"/>
<sequence length="494" mass="53106">MRRTLVLALCAAVAAAAVPAVSMTAARDVSAAPRPAASPSPVHWSPCPPDVVQYVPLECATLGVPLDYSKPDGRQIEVAITRVKSKNPAQRRGVLLTNPGGPGISGLDFPGLLAALGLPKSVLDTYDLIGMDPRGIGRSTPVSCGFTAEQERRGLFAKYAHSSADVVRESAYAQKIANQCATSKTASLLPYITTANTARDMDRIREALGEQKISYFGGSYGSYLGAVYTTLFPNQSDRIVIDSVLGPKGYDETAMRQFARGLADRFPDFAKFVVAHPEYRLGTTPLQVKAKFFELARKLRAEPAVNMDETAFRVAAFEALYADASMPQLAKLWQDIDAGNPVAPPQTYGDNAMSGRLHVICGDSRWPTSVSAYQRDALVDRIRYPMLGGASANIGPCAFWPNQHPEPPVKITSHGPSNVLVVQNERDPGTPLTGARKTRQALGHRARMITVDAGGHGVYPFTPSTCAKTAVDAFLVEGKLPARDLACLVEPRKK</sequence>
<dbReference type="AlphaFoldDB" id="A0A7W9MTJ0"/>
<dbReference type="RefSeq" id="WP_184795438.1">
    <property type="nucleotide sequence ID" value="NZ_JACHMY010000001.1"/>
</dbReference>
<accession>A0A7W9MTJ0</accession>
<dbReference type="Proteomes" id="UP000549971">
    <property type="component" value="Unassembled WGS sequence"/>
</dbReference>
<organism evidence="6 7">
    <name type="scientific">Kribbella italica</name>
    <dbReference type="NCBI Taxonomy" id="1540520"/>
    <lineage>
        <taxon>Bacteria</taxon>
        <taxon>Bacillati</taxon>
        <taxon>Actinomycetota</taxon>
        <taxon>Actinomycetes</taxon>
        <taxon>Propionibacteriales</taxon>
        <taxon>Kribbellaceae</taxon>
        <taxon>Kribbella</taxon>
    </lineage>
</organism>
<keyword evidence="7" id="KW-1185">Reference proteome</keyword>
<dbReference type="EMBL" id="JACHMY010000001">
    <property type="protein sequence ID" value="MBB5835846.1"/>
    <property type="molecule type" value="Genomic_DNA"/>
</dbReference>
<dbReference type="InterPro" id="IPR051601">
    <property type="entry name" value="Serine_prot/Carboxylest_S33"/>
</dbReference>
<comment type="caution">
    <text evidence="6">The sequence shown here is derived from an EMBL/GenBank/DDBJ whole genome shotgun (WGS) entry which is preliminary data.</text>
</comment>
<evidence type="ECO:0000256" key="2">
    <source>
        <dbReference type="ARBA" id="ARBA00022729"/>
    </source>
</evidence>
<comment type="similarity">
    <text evidence="1">Belongs to the peptidase S33 family.</text>
</comment>
<feature type="chain" id="PRO_5031087713" evidence="4">
    <location>
        <begin position="32"/>
        <end position="494"/>
    </location>
</feature>
<dbReference type="Gene3D" id="3.40.50.1820">
    <property type="entry name" value="alpha/beta hydrolase"/>
    <property type="match status" value="1"/>
</dbReference>
<evidence type="ECO:0000256" key="1">
    <source>
        <dbReference type="ARBA" id="ARBA00010088"/>
    </source>
</evidence>
<keyword evidence="3" id="KW-0378">Hydrolase</keyword>
<dbReference type="PANTHER" id="PTHR43248:SF29">
    <property type="entry name" value="TRIPEPTIDYL AMINOPEPTIDASE"/>
    <property type="match status" value="1"/>
</dbReference>
<evidence type="ECO:0000256" key="4">
    <source>
        <dbReference type="SAM" id="SignalP"/>
    </source>
</evidence>
<evidence type="ECO:0000313" key="6">
    <source>
        <dbReference type="EMBL" id="MBB5835846.1"/>
    </source>
</evidence>
<evidence type="ECO:0000256" key="3">
    <source>
        <dbReference type="ARBA" id="ARBA00022801"/>
    </source>
</evidence>
<reference evidence="6 7" key="1">
    <citation type="submission" date="2020-08" db="EMBL/GenBank/DDBJ databases">
        <title>Sequencing the genomes of 1000 actinobacteria strains.</title>
        <authorList>
            <person name="Klenk H.-P."/>
        </authorList>
    </citation>
    <scope>NUCLEOTIDE SEQUENCE [LARGE SCALE GENOMIC DNA]</scope>
    <source>
        <strain evidence="6 7">DSM 28967</strain>
    </source>
</reference>
<dbReference type="Pfam" id="PF08386">
    <property type="entry name" value="Abhydrolase_4"/>
    <property type="match status" value="1"/>
</dbReference>
<evidence type="ECO:0000259" key="5">
    <source>
        <dbReference type="Pfam" id="PF08386"/>
    </source>
</evidence>
<name>A0A7W9MTJ0_9ACTN</name>
<dbReference type="GO" id="GO:0016787">
    <property type="term" value="F:hydrolase activity"/>
    <property type="evidence" value="ECO:0007669"/>
    <property type="project" value="UniProtKB-KW"/>
</dbReference>
<feature type="signal peptide" evidence="4">
    <location>
        <begin position="1"/>
        <end position="31"/>
    </location>
</feature>
<feature type="domain" description="Peptidase S33 tripeptidyl aminopeptidase-like C-terminal" evidence="5">
    <location>
        <begin position="392"/>
        <end position="487"/>
    </location>
</feature>
<protein>
    <submittedName>
        <fullName evidence="6">Pimeloyl-ACP methyl ester carboxylesterase</fullName>
    </submittedName>
</protein>
<keyword evidence="2 4" id="KW-0732">Signal</keyword>
<evidence type="ECO:0000313" key="7">
    <source>
        <dbReference type="Proteomes" id="UP000549971"/>
    </source>
</evidence>